<gene>
    <name evidence="1" type="ORF">CPB83DRAFT_860759</name>
</gene>
<accession>A0A9P6E924</accession>
<evidence type="ECO:0000313" key="2">
    <source>
        <dbReference type="Proteomes" id="UP000807306"/>
    </source>
</evidence>
<dbReference type="Proteomes" id="UP000807306">
    <property type="component" value="Unassembled WGS sequence"/>
</dbReference>
<reference evidence="1" key="1">
    <citation type="submission" date="2020-11" db="EMBL/GenBank/DDBJ databases">
        <authorList>
            <consortium name="DOE Joint Genome Institute"/>
            <person name="Ahrendt S."/>
            <person name="Riley R."/>
            <person name="Andreopoulos W."/>
            <person name="Labutti K."/>
            <person name="Pangilinan J."/>
            <person name="Ruiz-Duenas F.J."/>
            <person name="Barrasa J.M."/>
            <person name="Sanchez-Garcia M."/>
            <person name="Camarero S."/>
            <person name="Miyauchi S."/>
            <person name="Serrano A."/>
            <person name="Linde D."/>
            <person name="Babiker R."/>
            <person name="Drula E."/>
            <person name="Ayuso-Fernandez I."/>
            <person name="Pacheco R."/>
            <person name="Padilla G."/>
            <person name="Ferreira P."/>
            <person name="Barriuso J."/>
            <person name="Kellner H."/>
            <person name="Castanera R."/>
            <person name="Alfaro M."/>
            <person name="Ramirez L."/>
            <person name="Pisabarro A.G."/>
            <person name="Kuo A."/>
            <person name="Tritt A."/>
            <person name="Lipzen A."/>
            <person name="He G."/>
            <person name="Yan M."/>
            <person name="Ng V."/>
            <person name="Cullen D."/>
            <person name="Martin F."/>
            <person name="Rosso M.-N."/>
            <person name="Henrissat B."/>
            <person name="Hibbett D."/>
            <person name="Martinez A.T."/>
            <person name="Grigoriev I.V."/>
        </authorList>
    </citation>
    <scope>NUCLEOTIDE SEQUENCE</scope>
    <source>
        <strain evidence="1">CBS 506.95</strain>
    </source>
</reference>
<evidence type="ECO:0000313" key="1">
    <source>
        <dbReference type="EMBL" id="KAF9524710.1"/>
    </source>
</evidence>
<protein>
    <submittedName>
        <fullName evidence="1">Uncharacterized protein</fullName>
    </submittedName>
</protein>
<dbReference type="EMBL" id="MU157894">
    <property type="protein sequence ID" value="KAF9524710.1"/>
    <property type="molecule type" value="Genomic_DNA"/>
</dbReference>
<dbReference type="AlphaFoldDB" id="A0A9P6E924"/>
<name>A0A9P6E924_9AGAR</name>
<organism evidence="1 2">
    <name type="scientific">Crepidotus variabilis</name>
    <dbReference type="NCBI Taxonomy" id="179855"/>
    <lineage>
        <taxon>Eukaryota</taxon>
        <taxon>Fungi</taxon>
        <taxon>Dikarya</taxon>
        <taxon>Basidiomycota</taxon>
        <taxon>Agaricomycotina</taxon>
        <taxon>Agaricomycetes</taxon>
        <taxon>Agaricomycetidae</taxon>
        <taxon>Agaricales</taxon>
        <taxon>Agaricineae</taxon>
        <taxon>Crepidotaceae</taxon>
        <taxon>Crepidotus</taxon>
    </lineage>
</organism>
<sequence length="81" mass="9456">MRIGDLFFPWEYVLKWSLELGESNKSIISMKKRLDALDRPVNGPDIIEAYTYFESHAKETVTKRSPTWHLIQSGTHIMFIA</sequence>
<keyword evidence="2" id="KW-1185">Reference proteome</keyword>
<comment type="caution">
    <text evidence="1">The sequence shown here is derived from an EMBL/GenBank/DDBJ whole genome shotgun (WGS) entry which is preliminary data.</text>
</comment>
<proteinExistence type="predicted"/>